<dbReference type="GO" id="GO:0044780">
    <property type="term" value="P:bacterial-type flagellum assembly"/>
    <property type="evidence" value="ECO:0007669"/>
    <property type="project" value="InterPro"/>
</dbReference>
<dbReference type="OrthoDB" id="9792010at2"/>
<protein>
    <recommendedName>
        <fullName evidence="6">Flagellar secretion chaperone FliS</fullName>
    </recommendedName>
</protein>
<comment type="caution">
    <text evidence="7">The sequence shown here is derived from an EMBL/GenBank/DDBJ whole genome shotgun (WGS) entry which is preliminary data.</text>
</comment>
<dbReference type="InterPro" id="IPR036584">
    <property type="entry name" value="FliS_sf"/>
</dbReference>
<comment type="similarity">
    <text evidence="2 6">Belongs to the FliS family.</text>
</comment>
<keyword evidence="4 6" id="KW-1005">Bacterial flagellum biogenesis</keyword>
<dbReference type="PANTHER" id="PTHR34773">
    <property type="entry name" value="FLAGELLAR SECRETION CHAPERONE FLIS"/>
    <property type="match status" value="1"/>
</dbReference>
<dbReference type="GO" id="GO:0005829">
    <property type="term" value="C:cytosol"/>
    <property type="evidence" value="ECO:0007669"/>
    <property type="project" value="UniProtKB-SubCell"/>
</dbReference>
<comment type="subcellular location">
    <subcellularLocation>
        <location evidence="1 6">Cytoplasm</location>
        <location evidence="1 6">Cytosol</location>
    </subcellularLocation>
</comment>
<accession>A0A3A1YU05</accession>
<dbReference type="RefSeq" id="WP_119516676.1">
    <property type="nucleotide sequence ID" value="NZ_NQYH01000012.1"/>
</dbReference>
<keyword evidence="3 6" id="KW-0963">Cytoplasm</keyword>
<dbReference type="CDD" id="cd16098">
    <property type="entry name" value="FliS"/>
    <property type="match status" value="1"/>
</dbReference>
<evidence type="ECO:0000313" key="8">
    <source>
        <dbReference type="Proteomes" id="UP000266206"/>
    </source>
</evidence>
<evidence type="ECO:0000256" key="2">
    <source>
        <dbReference type="ARBA" id="ARBA00008787"/>
    </source>
</evidence>
<dbReference type="SUPFAM" id="SSF101116">
    <property type="entry name" value="Flagellar export chaperone FliS"/>
    <property type="match status" value="1"/>
</dbReference>
<keyword evidence="7" id="KW-0966">Cell projection</keyword>
<keyword evidence="7" id="KW-0282">Flagellum</keyword>
<organism evidence="7 8">
    <name type="scientific">Neopusillimonas maritima</name>
    <dbReference type="NCBI Taxonomy" id="2026239"/>
    <lineage>
        <taxon>Bacteria</taxon>
        <taxon>Pseudomonadati</taxon>
        <taxon>Pseudomonadota</taxon>
        <taxon>Betaproteobacteria</taxon>
        <taxon>Burkholderiales</taxon>
        <taxon>Alcaligenaceae</taxon>
        <taxon>Neopusillimonas</taxon>
    </lineage>
</organism>
<evidence type="ECO:0000313" key="7">
    <source>
        <dbReference type="EMBL" id="RIY39914.1"/>
    </source>
</evidence>
<dbReference type="AlphaFoldDB" id="A0A3A1YU05"/>
<dbReference type="InterPro" id="IPR003713">
    <property type="entry name" value="FliS"/>
</dbReference>
<evidence type="ECO:0000256" key="3">
    <source>
        <dbReference type="ARBA" id="ARBA00022490"/>
    </source>
</evidence>
<dbReference type="Gene3D" id="1.20.120.340">
    <property type="entry name" value="Flagellar protein FliS"/>
    <property type="match status" value="1"/>
</dbReference>
<dbReference type="NCBIfam" id="TIGR00208">
    <property type="entry name" value="fliS"/>
    <property type="match status" value="1"/>
</dbReference>
<dbReference type="PIRSF" id="PIRSF039090">
    <property type="entry name" value="Flis"/>
    <property type="match status" value="1"/>
</dbReference>
<keyword evidence="5" id="KW-0143">Chaperone</keyword>
<evidence type="ECO:0000256" key="6">
    <source>
        <dbReference type="PIRNR" id="PIRNR039090"/>
    </source>
</evidence>
<evidence type="ECO:0000256" key="1">
    <source>
        <dbReference type="ARBA" id="ARBA00004514"/>
    </source>
</evidence>
<gene>
    <name evidence="7" type="primary">fliS</name>
    <name evidence="7" type="ORF">CJP73_12580</name>
</gene>
<keyword evidence="7" id="KW-0969">Cilium</keyword>
<sequence>MTYSFARGPRATRSAHTYASIDLETKVMSASPERLITLLYDGALAAMAKAKLYMQNNNAAGRGTAISKAIEIVDCGLKASINTEAGGEVAQSLIATYELITRNLLLANLNADIERLEAAEKALSEIADAWRSAVDVKKPAAVAS</sequence>
<dbReference type="Pfam" id="PF02561">
    <property type="entry name" value="FliS"/>
    <property type="match status" value="1"/>
</dbReference>
<dbReference type="GO" id="GO:0071973">
    <property type="term" value="P:bacterial-type flagellum-dependent cell motility"/>
    <property type="evidence" value="ECO:0007669"/>
    <property type="project" value="TreeGrafter"/>
</dbReference>
<proteinExistence type="inferred from homology"/>
<evidence type="ECO:0000256" key="5">
    <source>
        <dbReference type="ARBA" id="ARBA00023186"/>
    </source>
</evidence>
<name>A0A3A1YU05_9BURK</name>
<dbReference type="Proteomes" id="UP000266206">
    <property type="component" value="Unassembled WGS sequence"/>
</dbReference>
<dbReference type="EMBL" id="NQYH01000012">
    <property type="protein sequence ID" value="RIY39914.1"/>
    <property type="molecule type" value="Genomic_DNA"/>
</dbReference>
<dbReference type="PANTHER" id="PTHR34773:SF1">
    <property type="entry name" value="FLAGELLAR SECRETION CHAPERONE FLIS"/>
    <property type="match status" value="1"/>
</dbReference>
<reference evidence="7 8" key="1">
    <citation type="submission" date="2017-08" db="EMBL/GenBank/DDBJ databases">
        <title>Pusillimonas indicus sp. nov., a member of the family Alcaligenaceae isolated from surface seawater.</title>
        <authorList>
            <person name="Li J."/>
        </authorList>
    </citation>
    <scope>NUCLEOTIDE SEQUENCE [LARGE SCALE GENOMIC DNA]</scope>
    <source>
        <strain evidence="7 8">L52-1-41</strain>
    </source>
</reference>
<evidence type="ECO:0000256" key="4">
    <source>
        <dbReference type="ARBA" id="ARBA00022795"/>
    </source>
</evidence>